<evidence type="ECO:0000256" key="1">
    <source>
        <dbReference type="SAM" id="MobiDB-lite"/>
    </source>
</evidence>
<organism evidence="3 4">
    <name type="scientific">Scophthalmus maximus</name>
    <name type="common">Turbot</name>
    <name type="synonym">Psetta maxima</name>
    <dbReference type="NCBI Taxonomy" id="52904"/>
    <lineage>
        <taxon>Eukaryota</taxon>
        <taxon>Metazoa</taxon>
        <taxon>Chordata</taxon>
        <taxon>Craniata</taxon>
        <taxon>Vertebrata</taxon>
        <taxon>Euteleostomi</taxon>
        <taxon>Actinopterygii</taxon>
        <taxon>Neopterygii</taxon>
        <taxon>Teleostei</taxon>
        <taxon>Neoteleostei</taxon>
        <taxon>Acanthomorphata</taxon>
        <taxon>Carangaria</taxon>
        <taxon>Pleuronectiformes</taxon>
        <taxon>Pleuronectoidei</taxon>
        <taxon>Scophthalmidae</taxon>
        <taxon>Scophthalmus</taxon>
    </lineage>
</organism>
<evidence type="ECO:0000313" key="4">
    <source>
        <dbReference type="Proteomes" id="UP000438429"/>
    </source>
</evidence>
<comment type="caution">
    <text evidence="3">The sequence shown here is derived from an EMBL/GenBank/DDBJ whole genome shotgun (WGS) entry which is preliminary data.</text>
</comment>
<feature type="chain" id="PRO_5025664409" evidence="2">
    <location>
        <begin position="19"/>
        <end position="180"/>
    </location>
</feature>
<evidence type="ECO:0000256" key="2">
    <source>
        <dbReference type="SAM" id="SignalP"/>
    </source>
</evidence>
<accession>A0A6A4TCV0</accession>
<sequence length="180" mass="20214">MWPCSLTGLFVSSDFLQCSCVFFKAPSKTVSNDRRTFDGGKIWHFRKETLAFEYMSALIIEKQQRSRTGFESNQLCRPTLCCSSTLSCKQNNTEGSYSDGRRHSHTSRGANMHSAVILQPPCSGRLSDRLQPEPRSLGAPEPRSPGAPEPRTECSSSSRHEQQTYRFLTMQSPAVICQQL</sequence>
<keyword evidence="2" id="KW-0732">Signal</keyword>
<gene>
    <name evidence="3" type="ORF">F2P81_003485</name>
</gene>
<evidence type="ECO:0000313" key="3">
    <source>
        <dbReference type="EMBL" id="KAF0044327.1"/>
    </source>
</evidence>
<reference evidence="3 4" key="1">
    <citation type="submission" date="2019-06" db="EMBL/GenBank/DDBJ databases">
        <title>Draft genomes of female and male turbot (Scophthalmus maximus).</title>
        <authorList>
            <person name="Xu H."/>
            <person name="Xu X.-W."/>
            <person name="Shao C."/>
            <person name="Chen S."/>
        </authorList>
    </citation>
    <scope>NUCLEOTIDE SEQUENCE [LARGE SCALE GENOMIC DNA]</scope>
    <source>
        <strain evidence="3">Ysfricsl-2016a</strain>
        <tissue evidence="3">Blood</tissue>
    </source>
</reference>
<dbReference type="AlphaFoldDB" id="A0A6A4TCV0"/>
<feature type="region of interest" description="Disordered" evidence="1">
    <location>
        <begin position="91"/>
        <end position="163"/>
    </location>
</feature>
<protein>
    <submittedName>
        <fullName evidence="3">Uncharacterized protein</fullName>
    </submittedName>
</protein>
<proteinExistence type="predicted"/>
<dbReference type="EMBL" id="VEVO01000003">
    <property type="protein sequence ID" value="KAF0044327.1"/>
    <property type="molecule type" value="Genomic_DNA"/>
</dbReference>
<dbReference type="Proteomes" id="UP000438429">
    <property type="component" value="Unassembled WGS sequence"/>
</dbReference>
<name>A0A6A4TCV0_SCOMX</name>
<feature type="signal peptide" evidence="2">
    <location>
        <begin position="1"/>
        <end position="18"/>
    </location>
</feature>